<feature type="chain" id="PRO_5039481343" evidence="3">
    <location>
        <begin position="22"/>
        <end position="232"/>
    </location>
</feature>
<dbReference type="Gene3D" id="1.10.530.10">
    <property type="match status" value="1"/>
</dbReference>
<keyword evidence="5" id="KW-0614">Plasmid</keyword>
<evidence type="ECO:0000256" key="1">
    <source>
        <dbReference type="ARBA" id="ARBA00007734"/>
    </source>
</evidence>
<dbReference type="CDD" id="cd00254">
    <property type="entry name" value="LT-like"/>
    <property type="match status" value="1"/>
</dbReference>
<evidence type="ECO:0000259" key="4">
    <source>
        <dbReference type="Pfam" id="PF01464"/>
    </source>
</evidence>
<dbReference type="KEGG" id="apol:K9D25_24210"/>
<evidence type="ECO:0000313" key="5">
    <source>
        <dbReference type="EMBL" id="UOK73766.1"/>
    </source>
</evidence>
<dbReference type="InterPro" id="IPR008258">
    <property type="entry name" value="Transglycosylase_SLT_dom_1"/>
</dbReference>
<dbReference type="SUPFAM" id="SSF53955">
    <property type="entry name" value="Lysozyme-like"/>
    <property type="match status" value="1"/>
</dbReference>
<dbReference type="InterPro" id="IPR023346">
    <property type="entry name" value="Lysozyme-like_dom_sf"/>
</dbReference>
<dbReference type="PANTHER" id="PTHR37423:SF2">
    <property type="entry name" value="MEMBRANE-BOUND LYTIC MUREIN TRANSGLYCOSYLASE C"/>
    <property type="match status" value="1"/>
</dbReference>
<protein>
    <submittedName>
        <fullName evidence="5">Lytic transglycosylase domain-containing protein</fullName>
    </submittedName>
</protein>
<evidence type="ECO:0000313" key="6">
    <source>
        <dbReference type="Proteomes" id="UP000831684"/>
    </source>
</evidence>
<feature type="signal peptide" evidence="3">
    <location>
        <begin position="1"/>
        <end position="21"/>
    </location>
</feature>
<gene>
    <name evidence="5" type="ORF">K9D25_24210</name>
</gene>
<dbReference type="AlphaFoldDB" id="A0A9E6ZY11"/>
<name>A0A9E6ZY11_9HYPH</name>
<proteinExistence type="inferred from homology"/>
<reference evidence="5" key="1">
    <citation type="submission" date="2021-09" db="EMBL/GenBank/DDBJ databases">
        <title>Network and meta-omics reveal the key degrader and cooperation patterns in an efficient 1,4-dioxane-degrading microbial community.</title>
        <authorList>
            <person name="Dai C."/>
        </authorList>
    </citation>
    <scope>NUCLEOTIDE SEQUENCE</scope>
    <source>
        <strain evidence="5">ZM13</strain>
        <plasmid evidence="5">pC</plasmid>
    </source>
</reference>
<dbReference type="Proteomes" id="UP000831684">
    <property type="component" value="Plasmid pC"/>
</dbReference>
<dbReference type="PROSITE" id="PS51257">
    <property type="entry name" value="PROKAR_LIPOPROTEIN"/>
    <property type="match status" value="1"/>
</dbReference>
<dbReference type="PANTHER" id="PTHR37423">
    <property type="entry name" value="SOLUBLE LYTIC MUREIN TRANSGLYCOSYLASE-RELATED"/>
    <property type="match status" value="1"/>
</dbReference>
<dbReference type="RefSeq" id="WP_244451371.1">
    <property type="nucleotide sequence ID" value="NZ_CP083242.1"/>
</dbReference>
<keyword evidence="3" id="KW-0732">Signal</keyword>
<geneLocation type="plasmid" evidence="5 6">
    <name>pC</name>
</geneLocation>
<organism evidence="5 6">
    <name type="scientific">Ancylobacter polymorphus</name>
    <dbReference type="NCBI Taxonomy" id="223390"/>
    <lineage>
        <taxon>Bacteria</taxon>
        <taxon>Pseudomonadati</taxon>
        <taxon>Pseudomonadota</taxon>
        <taxon>Alphaproteobacteria</taxon>
        <taxon>Hyphomicrobiales</taxon>
        <taxon>Xanthobacteraceae</taxon>
        <taxon>Ancylobacter</taxon>
    </lineage>
</organism>
<sequence>MARRIAVIALGMAVACAGANAQDAATLPRVATVDASGRVLPLDPSRFRLDAAAPGPTACANAQAMAPDEARALVARIATEEQFSPDFVQSVAKNESRYNSIALSEKGAFGLMQLLPQTADRFKVDLCDPADNVRGGIRFLRSLQDKYKNLFFVLAAYNAGEEAVAKSRGVPPYPETVRFVAQVINDFNSWPTPGGDPRASAQPDVVEMAPRADAGRQRAGRQWNDGFVMHVD</sequence>
<feature type="domain" description="Transglycosylase SLT" evidence="4">
    <location>
        <begin position="77"/>
        <end position="167"/>
    </location>
</feature>
<dbReference type="EMBL" id="CP083242">
    <property type="protein sequence ID" value="UOK73766.1"/>
    <property type="molecule type" value="Genomic_DNA"/>
</dbReference>
<evidence type="ECO:0000256" key="3">
    <source>
        <dbReference type="SAM" id="SignalP"/>
    </source>
</evidence>
<comment type="similarity">
    <text evidence="2">Belongs to the virb1 family.</text>
</comment>
<comment type="similarity">
    <text evidence="1">Belongs to the transglycosylase Slt family.</text>
</comment>
<accession>A0A9E6ZY11</accession>
<evidence type="ECO:0000256" key="2">
    <source>
        <dbReference type="ARBA" id="ARBA00009387"/>
    </source>
</evidence>
<dbReference type="Pfam" id="PF01464">
    <property type="entry name" value="SLT"/>
    <property type="match status" value="1"/>
</dbReference>